<organism evidence="1 2">
    <name type="scientific">Candidatus Woesebacteria bacterium RIFOXYA1_FULL_48_16</name>
    <dbReference type="NCBI Taxonomy" id="1802535"/>
    <lineage>
        <taxon>Bacteria</taxon>
        <taxon>Candidatus Woeseibacteriota</taxon>
    </lineage>
</organism>
<dbReference type="Proteomes" id="UP000178430">
    <property type="component" value="Unassembled WGS sequence"/>
</dbReference>
<name>A0A1F8CQJ0_9BACT</name>
<dbReference type="EMBL" id="MGHV01000028">
    <property type="protein sequence ID" value="OGM78607.1"/>
    <property type="molecule type" value="Genomic_DNA"/>
</dbReference>
<sequence length="112" mass="12027">MELVTEEPWVTDLLPPLDKVKLKAVGAVTLTVVDWLAVPPVPVQVNVYIVVAVGETVCDPEVAFVPDHAPDAVQTVALAEDQERVEALPEVTEVGLAEIETVGVADVMYLIK</sequence>
<gene>
    <name evidence="1" type="ORF">A2197_02860</name>
</gene>
<evidence type="ECO:0000313" key="1">
    <source>
        <dbReference type="EMBL" id="OGM78607.1"/>
    </source>
</evidence>
<proteinExistence type="predicted"/>
<reference evidence="1 2" key="1">
    <citation type="journal article" date="2016" name="Nat. Commun.">
        <title>Thousands of microbial genomes shed light on interconnected biogeochemical processes in an aquifer system.</title>
        <authorList>
            <person name="Anantharaman K."/>
            <person name="Brown C.T."/>
            <person name="Hug L.A."/>
            <person name="Sharon I."/>
            <person name="Castelle C.J."/>
            <person name="Probst A.J."/>
            <person name="Thomas B.C."/>
            <person name="Singh A."/>
            <person name="Wilkins M.J."/>
            <person name="Karaoz U."/>
            <person name="Brodie E.L."/>
            <person name="Williams K.H."/>
            <person name="Hubbard S.S."/>
            <person name="Banfield J.F."/>
        </authorList>
    </citation>
    <scope>NUCLEOTIDE SEQUENCE [LARGE SCALE GENOMIC DNA]</scope>
</reference>
<accession>A0A1F8CQJ0</accession>
<evidence type="ECO:0000313" key="2">
    <source>
        <dbReference type="Proteomes" id="UP000178430"/>
    </source>
</evidence>
<dbReference type="AlphaFoldDB" id="A0A1F8CQJ0"/>
<comment type="caution">
    <text evidence="1">The sequence shown here is derived from an EMBL/GenBank/DDBJ whole genome shotgun (WGS) entry which is preliminary data.</text>
</comment>
<protein>
    <submittedName>
        <fullName evidence="1">Uncharacterized protein</fullName>
    </submittedName>
</protein>